<dbReference type="EMBL" id="CYZD01000001">
    <property type="protein sequence ID" value="CUN35714.1"/>
    <property type="molecule type" value="Genomic_DNA"/>
</dbReference>
<dbReference type="Proteomes" id="UP000283745">
    <property type="component" value="Unassembled WGS sequence"/>
</dbReference>
<evidence type="ECO:0000313" key="3">
    <source>
        <dbReference type="EMBL" id="RHE35839.1"/>
    </source>
</evidence>
<proteinExistence type="predicted"/>
<evidence type="ECO:0000313" key="2">
    <source>
        <dbReference type="EMBL" id="RHC03177.1"/>
    </source>
</evidence>
<dbReference type="RefSeq" id="WP_055065371.1">
    <property type="nucleotide sequence ID" value="NZ_CABJFK010000031.1"/>
</dbReference>
<protein>
    <submittedName>
        <fullName evidence="1">Uncharacterized protein</fullName>
    </submittedName>
</protein>
<dbReference type="AlphaFoldDB" id="A0A173W8H0"/>
<reference evidence="5 6" key="2">
    <citation type="submission" date="2018-08" db="EMBL/GenBank/DDBJ databases">
        <title>A genome reference for cultivated species of the human gut microbiota.</title>
        <authorList>
            <person name="Zou Y."/>
            <person name="Xue W."/>
            <person name="Luo G."/>
        </authorList>
    </citation>
    <scope>NUCLEOTIDE SEQUENCE [LARGE SCALE GENOMIC DNA]</scope>
    <source>
        <strain evidence="3 6">AM28-23</strain>
        <strain evidence="2 5">AM37-4AC</strain>
    </source>
</reference>
<dbReference type="Proteomes" id="UP000265808">
    <property type="component" value="Unassembled WGS sequence"/>
</dbReference>
<gene>
    <name evidence="3" type="ORF">DW740_17545</name>
    <name evidence="2" type="ORF">DW859_15185</name>
    <name evidence="1" type="ORF">ERS852394_00001</name>
</gene>
<dbReference type="Proteomes" id="UP000095409">
    <property type="component" value="Unassembled WGS sequence"/>
</dbReference>
<reference evidence="1 4" key="1">
    <citation type="submission" date="2015-09" db="EMBL/GenBank/DDBJ databases">
        <authorList>
            <consortium name="Pathogen Informatics"/>
        </authorList>
    </citation>
    <scope>NUCLEOTIDE SEQUENCE [LARGE SCALE GENOMIC DNA]</scope>
    <source>
        <strain evidence="1 4">2789STDY5608837</strain>
    </source>
</reference>
<evidence type="ECO:0000313" key="6">
    <source>
        <dbReference type="Proteomes" id="UP000283745"/>
    </source>
</evidence>
<evidence type="ECO:0000313" key="1">
    <source>
        <dbReference type="EMBL" id="CUN35714.1"/>
    </source>
</evidence>
<dbReference type="EMBL" id="QSKF01000031">
    <property type="protein sequence ID" value="RHE35839.1"/>
    <property type="molecule type" value="Genomic_DNA"/>
</dbReference>
<name>A0A173W8H0_9FIRM</name>
<accession>A0A173W8H0</accession>
<evidence type="ECO:0000313" key="4">
    <source>
        <dbReference type="Proteomes" id="UP000095409"/>
    </source>
</evidence>
<dbReference type="EMBL" id="QSHL01000015">
    <property type="protein sequence ID" value="RHC03177.1"/>
    <property type="molecule type" value="Genomic_DNA"/>
</dbReference>
<organism evidence="1 4">
    <name type="scientific">Blautia obeum</name>
    <dbReference type="NCBI Taxonomy" id="40520"/>
    <lineage>
        <taxon>Bacteria</taxon>
        <taxon>Bacillati</taxon>
        <taxon>Bacillota</taxon>
        <taxon>Clostridia</taxon>
        <taxon>Lachnospirales</taxon>
        <taxon>Lachnospiraceae</taxon>
        <taxon>Blautia</taxon>
    </lineage>
</organism>
<sequence>MEKIIVQTGAKTYQIADQDGNDLGVFRFIPSDAGILKRYKEAAAFFTGINERIKDKDFEEILPDLEKEAGEKIDLLFGAPVSESFFKITSPFTILDSGEMFAEQIIAVIGGIIEKELNAREKAQQERMKKYTEKYTG</sequence>
<evidence type="ECO:0000313" key="5">
    <source>
        <dbReference type="Proteomes" id="UP000265808"/>
    </source>
</evidence>